<gene>
    <name evidence="10" type="ORF">OJ962_00790</name>
</gene>
<evidence type="ECO:0000259" key="9">
    <source>
        <dbReference type="PROSITE" id="PS50928"/>
    </source>
</evidence>
<dbReference type="PANTHER" id="PTHR43386">
    <property type="entry name" value="OLIGOPEPTIDE TRANSPORT SYSTEM PERMEASE PROTEIN APPC"/>
    <property type="match status" value="1"/>
</dbReference>
<comment type="subcellular location">
    <subcellularLocation>
        <location evidence="1 7">Cell membrane</location>
        <topology evidence="1 7">Multi-pass membrane protein</topology>
    </subcellularLocation>
</comment>
<dbReference type="InterPro" id="IPR000515">
    <property type="entry name" value="MetI-like"/>
</dbReference>
<comment type="caution">
    <text evidence="10">The sequence shown here is derived from an EMBL/GenBank/DDBJ whole genome shotgun (WGS) entry which is preliminary data.</text>
</comment>
<dbReference type="Pfam" id="PF00528">
    <property type="entry name" value="BPD_transp_1"/>
    <property type="match status" value="1"/>
</dbReference>
<dbReference type="PROSITE" id="PS50928">
    <property type="entry name" value="ABC_TM1"/>
    <property type="match status" value="1"/>
</dbReference>
<dbReference type="CDD" id="cd06261">
    <property type="entry name" value="TM_PBP2"/>
    <property type="match status" value="1"/>
</dbReference>
<evidence type="ECO:0000256" key="8">
    <source>
        <dbReference type="SAM" id="MobiDB-lite"/>
    </source>
</evidence>
<dbReference type="InterPro" id="IPR035906">
    <property type="entry name" value="MetI-like_sf"/>
</dbReference>
<dbReference type="Proteomes" id="UP001147700">
    <property type="component" value="Unassembled WGS sequence"/>
</dbReference>
<organism evidence="10 11">
    <name type="scientific">Solirubrobacter deserti</name>
    <dbReference type="NCBI Taxonomy" id="2282478"/>
    <lineage>
        <taxon>Bacteria</taxon>
        <taxon>Bacillati</taxon>
        <taxon>Actinomycetota</taxon>
        <taxon>Thermoleophilia</taxon>
        <taxon>Solirubrobacterales</taxon>
        <taxon>Solirubrobacteraceae</taxon>
        <taxon>Solirubrobacter</taxon>
    </lineage>
</organism>
<accession>A0ABT4RBW3</accession>
<evidence type="ECO:0000256" key="5">
    <source>
        <dbReference type="ARBA" id="ARBA00022989"/>
    </source>
</evidence>
<keyword evidence="11" id="KW-1185">Reference proteome</keyword>
<reference evidence="10" key="1">
    <citation type="submission" date="2022-10" db="EMBL/GenBank/DDBJ databases">
        <title>The WGS of Solirubrobacter sp. CPCC 204708.</title>
        <authorList>
            <person name="Jiang Z."/>
        </authorList>
    </citation>
    <scope>NUCLEOTIDE SEQUENCE</scope>
    <source>
        <strain evidence="10">CPCC 204708</strain>
    </source>
</reference>
<dbReference type="PANTHER" id="PTHR43386:SF1">
    <property type="entry name" value="D,D-DIPEPTIDE TRANSPORT SYSTEM PERMEASE PROTEIN DDPC-RELATED"/>
    <property type="match status" value="1"/>
</dbReference>
<feature type="transmembrane region" description="Helical" evidence="7">
    <location>
        <begin position="115"/>
        <end position="137"/>
    </location>
</feature>
<keyword evidence="6 7" id="KW-0472">Membrane</keyword>
<feature type="transmembrane region" description="Helical" evidence="7">
    <location>
        <begin position="282"/>
        <end position="303"/>
    </location>
</feature>
<dbReference type="SUPFAM" id="SSF161098">
    <property type="entry name" value="MetI-like"/>
    <property type="match status" value="1"/>
</dbReference>
<evidence type="ECO:0000313" key="11">
    <source>
        <dbReference type="Proteomes" id="UP001147700"/>
    </source>
</evidence>
<feature type="domain" description="ABC transmembrane type-1" evidence="9">
    <location>
        <begin position="109"/>
        <end position="304"/>
    </location>
</feature>
<evidence type="ECO:0000313" key="10">
    <source>
        <dbReference type="EMBL" id="MDA0136016.1"/>
    </source>
</evidence>
<feature type="transmembrane region" description="Helical" evidence="7">
    <location>
        <begin position="144"/>
        <end position="168"/>
    </location>
</feature>
<evidence type="ECO:0000256" key="6">
    <source>
        <dbReference type="ARBA" id="ARBA00023136"/>
    </source>
</evidence>
<evidence type="ECO:0000256" key="4">
    <source>
        <dbReference type="ARBA" id="ARBA00022692"/>
    </source>
</evidence>
<keyword evidence="3" id="KW-1003">Cell membrane</keyword>
<feature type="region of interest" description="Disordered" evidence="8">
    <location>
        <begin position="1"/>
        <end position="24"/>
    </location>
</feature>
<comment type="similarity">
    <text evidence="7">Belongs to the binding-protein-dependent transport system permease family.</text>
</comment>
<dbReference type="InterPro" id="IPR025966">
    <property type="entry name" value="OppC_N"/>
</dbReference>
<dbReference type="EMBL" id="JAPCID010000001">
    <property type="protein sequence ID" value="MDA0136016.1"/>
    <property type="molecule type" value="Genomic_DNA"/>
</dbReference>
<sequence length="343" mass="36146">MTATTSVTGAPDTPPTTGPPKRRGGILSKIAAPYKQSHGVQRFMLVTGTAVSLIIVLLAIFAPLIAPFSFDTYQADGARFPTQGEPSDVNPWGTTVQGFDVMSRTIYGARTALEVLILAVVFSLAIGVPLGLISGYVGGWLDRIMVLIMDALFAFPYLLLAIVAAFLLTNTIDSGIVVTAIAITVVYVPQYFRVVRASTLSAREATYIEAARAMGAKPSTIIRKYLFGNVVQSVPVIATLNAADAILTLAGLGFLGLGIQPSEAAEWGYDLQRAIADAGAGIWWTALYPGLGIVLAVTALTLVGEGLNDVLNPTLRRRRIKRPVISSSAVGPASAPTTEREAG</sequence>
<keyword evidence="5 7" id="KW-1133">Transmembrane helix</keyword>
<feature type="transmembrane region" description="Helical" evidence="7">
    <location>
        <begin position="174"/>
        <end position="192"/>
    </location>
</feature>
<keyword evidence="4 7" id="KW-0812">Transmembrane</keyword>
<proteinExistence type="inferred from homology"/>
<feature type="transmembrane region" description="Helical" evidence="7">
    <location>
        <begin position="43"/>
        <end position="66"/>
    </location>
</feature>
<dbReference type="RefSeq" id="WP_202954697.1">
    <property type="nucleotide sequence ID" value="NZ_JAPCID010000001.1"/>
</dbReference>
<protein>
    <submittedName>
        <fullName evidence="10">ABC transporter permease</fullName>
    </submittedName>
</protein>
<dbReference type="InterPro" id="IPR050366">
    <property type="entry name" value="BP-dependent_transpt_permease"/>
</dbReference>
<evidence type="ECO:0000256" key="1">
    <source>
        <dbReference type="ARBA" id="ARBA00004651"/>
    </source>
</evidence>
<evidence type="ECO:0000256" key="3">
    <source>
        <dbReference type="ARBA" id="ARBA00022475"/>
    </source>
</evidence>
<evidence type="ECO:0000256" key="2">
    <source>
        <dbReference type="ARBA" id="ARBA00022448"/>
    </source>
</evidence>
<keyword evidence="2 7" id="KW-0813">Transport</keyword>
<dbReference type="Pfam" id="PF12911">
    <property type="entry name" value="OppC_N"/>
    <property type="match status" value="1"/>
</dbReference>
<evidence type="ECO:0000256" key="7">
    <source>
        <dbReference type="RuleBase" id="RU363032"/>
    </source>
</evidence>
<dbReference type="Gene3D" id="1.10.3720.10">
    <property type="entry name" value="MetI-like"/>
    <property type="match status" value="1"/>
</dbReference>
<name>A0ABT4RBW3_9ACTN</name>